<evidence type="ECO:0000256" key="1">
    <source>
        <dbReference type="ARBA" id="ARBA00001966"/>
    </source>
</evidence>
<evidence type="ECO:0000313" key="10">
    <source>
        <dbReference type="Proteomes" id="UP001447842"/>
    </source>
</evidence>
<dbReference type="SMART" id="SM00729">
    <property type="entry name" value="Elp3"/>
    <property type="match status" value="1"/>
</dbReference>
<dbReference type="Pfam" id="PF02310">
    <property type="entry name" value="B12-binding"/>
    <property type="match status" value="1"/>
</dbReference>
<feature type="region of interest" description="Disordered" evidence="6">
    <location>
        <begin position="466"/>
        <end position="504"/>
    </location>
</feature>
<feature type="compositionally biased region" description="Polar residues" evidence="6">
    <location>
        <begin position="494"/>
        <end position="504"/>
    </location>
</feature>
<dbReference type="InterPro" id="IPR006158">
    <property type="entry name" value="Cobalamin-bd"/>
</dbReference>
<evidence type="ECO:0000256" key="4">
    <source>
        <dbReference type="ARBA" id="ARBA00023004"/>
    </source>
</evidence>
<dbReference type="Gene3D" id="3.40.50.280">
    <property type="entry name" value="Cobalamin-binding domain"/>
    <property type="match status" value="1"/>
</dbReference>
<dbReference type="SFLD" id="SFLDG01082">
    <property type="entry name" value="B12-binding_domain_containing"/>
    <property type="match status" value="1"/>
</dbReference>
<dbReference type="InterPro" id="IPR034466">
    <property type="entry name" value="Methyltransferase_Class_B"/>
</dbReference>
<evidence type="ECO:0000256" key="2">
    <source>
        <dbReference type="ARBA" id="ARBA00022691"/>
    </source>
</evidence>
<dbReference type="EMBL" id="CP147920">
    <property type="protein sequence ID" value="XAU15620.1"/>
    <property type="molecule type" value="Genomic_DNA"/>
</dbReference>
<dbReference type="PANTHER" id="PTHR43409:SF16">
    <property type="entry name" value="SLR0320 PROTEIN"/>
    <property type="match status" value="1"/>
</dbReference>
<dbReference type="PROSITE" id="PS51918">
    <property type="entry name" value="RADICAL_SAM"/>
    <property type="match status" value="1"/>
</dbReference>
<comment type="cofactor">
    <cofactor evidence="1">
        <name>[4Fe-4S] cluster</name>
        <dbReference type="ChEBI" id="CHEBI:49883"/>
    </cofactor>
</comment>
<feature type="domain" description="Radical SAM core" evidence="8">
    <location>
        <begin position="158"/>
        <end position="381"/>
    </location>
</feature>
<protein>
    <submittedName>
        <fullName evidence="9">DUF4080 domain-containing protein</fullName>
    </submittedName>
</protein>
<dbReference type="InterPro" id="IPR036724">
    <property type="entry name" value="Cobalamin-bd_sf"/>
</dbReference>
<dbReference type="Gene3D" id="3.80.30.20">
    <property type="entry name" value="tm_1862 like domain"/>
    <property type="match status" value="1"/>
</dbReference>
<dbReference type="SUPFAM" id="SSF102114">
    <property type="entry name" value="Radical SAM enzymes"/>
    <property type="match status" value="1"/>
</dbReference>
<dbReference type="PROSITE" id="PS51332">
    <property type="entry name" value="B12_BINDING"/>
    <property type="match status" value="1"/>
</dbReference>
<keyword evidence="2" id="KW-0949">S-adenosyl-L-methionine</keyword>
<dbReference type="Proteomes" id="UP001447842">
    <property type="component" value="Chromosome"/>
</dbReference>
<evidence type="ECO:0000256" key="3">
    <source>
        <dbReference type="ARBA" id="ARBA00022723"/>
    </source>
</evidence>
<keyword evidence="4" id="KW-0408">Iron</keyword>
<dbReference type="InterPro" id="IPR006638">
    <property type="entry name" value="Elp3/MiaA/NifB-like_rSAM"/>
</dbReference>
<dbReference type="InterPro" id="IPR051198">
    <property type="entry name" value="BchE-like"/>
</dbReference>
<name>A0ABZ3HAR2_9BACT</name>
<dbReference type="InterPro" id="IPR025288">
    <property type="entry name" value="DUF4080"/>
</dbReference>
<keyword evidence="10" id="KW-1185">Reference proteome</keyword>
<organism evidence="9 10">
    <name type="scientific">Sulfurimonas diazotrophicus</name>
    <dbReference type="NCBI Taxonomy" id="3131939"/>
    <lineage>
        <taxon>Bacteria</taxon>
        <taxon>Pseudomonadati</taxon>
        <taxon>Campylobacterota</taxon>
        <taxon>Epsilonproteobacteria</taxon>
        <taxon>Campylobacterales</taxon>
        <taxon>Sulfurimonadaceae</taxon>
        <taxon>Sulfurimonas</taxon>
    </lineage>
</organism>
<gene>
    <name evidence="9" type="ORF">WCY31_02710</name>
</gene>
<dbReference type="Pfam" id="PF04055">
    <property type="entry name" value="Radical_SAM"/>
    <property type="match status" value="1"/>
</dbReference>
<proteinExistence type="predicted"/>
<dbReference type="SFLD" id="SFLDG01123">
    <property type="entry name" value="methyltransferase_(Class_B)"/>
    <property type="match status" value="1"/>
</dbReference>
<dbReference type="InterPro" id="IPR007197">
    <property type="entry name" value="rSAM"/>
</dbReference>
<keyword evidence="3" id="KW-0479">Metal-binding</keyword>
<dbReference type="Pfam" id="PF13311">
    <property type="entry name" value="DUF4080"/>
    <property type="match status" value="1"/>
</dbReference>
<evidence type="ECO:0000256" key="6">
    <source>
        <dbReference type="SAM" id="MobiDB-lite"/>
    </source>
</evidence>
<dbReference type="SFLD" id="SFLDS00029">
    <property type="entry name" value="Radical_SAM"/>
    <property type="match status" value="1"/>
</dbReference>
<feature type="compositionally biased region" description="Basic and acidic residues" evidence="6">
    <location>
        <begin position="481"/>
        <end position="490"/>
    </location>
</feature>
<keyword evidence="5" id="KW-0411">Iron-sulfur</keyword>
<dbReference type="RefSeq" id="WP_345973034.1">
    <property type="nucleotide sequence ID" value="NZ_CP147920.1"/>
</dbReference>
<reference evidence="9 10" key="1">
    <citation type="submission" date="2024-03" db="EMBL/GenBank/DDBJ databases">
        <title>Sulfurimonas sp. HSL3-1.</title>
        <authorList>
            <person name="Wang S."/>
        </authorList>
    </citation>
    <scope>NUCLEOTIDE SEQUENCE [LARGE SCALE GENOMIC DNA]</scope>
    <source>
        <strain evidence="9 10">HSL3-1</strain>
    </source>
</reference>
<evidence type="ECO:0000259" key="7">
    <source>
        <dbReference type="PROSITE" id="PS51332"/>
    </source>
</evidence>
<dbReference type="InterPro" id="IPR023404">
    <property type="entry name" value="rSAM_horseshoe"/>
</dbReference>
<dbReference type="PANTHER" id="PTHR43409">
    <property type="entry name" value="ANAEROBIC MAGNESIUM-PROTOPORPHYRIN IX MONOMETHYL ESTER CYCLASE-RELATED"/>
    <property type="match status" value="1"/>
</dbReference>
<evidence type="ECO:0000313" key="9">
    <source>
        <dbReference type="EMBL" id="XAU15620.1"/>
    </source>
</evidence>
<accession>A0ABZ3HAR2</accession>
<dbReference type="SUPFAM" id="SSF52242">
    <property type="entry name" value="Cobalamin (vitamin B12)-binding domain"/>
    <property type="match status" value="1"/>
</dbReference>
<evidence type="ECO:0000259" key="8">
    <source>
        <dbReference type="PROSITE" id="PS51918"/>
    </source>
</evidence>
<feature type="domain" description="B12-binding" evidence="7">
    <location>
        <begin position="1"/>
        <end position="133"/>
    </location>
</feature>
<dbReference type="CDD" id="cd02068">
    <property type="entry name" value="radical_SAM_B12_BD"/>
    <property type="match status" value="1"/>
</dbReference>
<sequence length="504" mass="57644">MHTIVLATFNARYSHASLALRYLYANLRELRPQSAIREFVINENIQQIAERILAEAPRIVGISTYIWNAGDVAELIGILKKVSPETVIVLGGPEASHLPHRVDFSNADYIIGGEGEIAFYELCRDLLSGVERNNRFIKAPTVDLSAIALPYDDYDSNDIAHRYVYLETSRGCPYLCEFCLSAIDDKMRYFDIDVMTAEFEKLWQRGVRSFKFIDRTFNLKLSYANRILDFFLAKDEPYFLHFEVIPDHFPEALRGRIARFAPAALQLEVGIQTLNPEIADNIHRPLRLAKIEENLRFLEEHTRAHLHLDLIVGLPGETLESFAQGLDTLVSWSSGEIQIGILKKLSGTTMARHDDPFGMVYADTPPYDVLKTTHVSFEEIQKMKRFARYWDILYNSGNFTQSVALLWPEGKVFDEFRDFSAWVYDQTAATWKIAQERMARLLFDYLVDVRHCDKEDVGRAMAADFSKGHGKRLPPFLRPYAPEERSDGEAARGSASTKRQAQRA</sequence>
<dbReference type="InterPro" id="IPR058240">
    <property type="entry name" value="rSAM_sf"/>
</dbReference>
<evidence type="ECO:0000256" key="5">
    <source>
        <dbReference type="ARBA" id="ARBA00023014"/>
    </source>
</evidence>